<feature type="transmembrane region" description="Helical" evidence="1">
    <location>
        <begin position="1044"/>
        <end position="1070"/>
    </location>
</feature>
<dbReference type="Gene3D" id="3.30.2090.10">
    <property type="entry name" value="Multidrug efflux transporter AcrB TolC docking domain, DN and DC subdomains"/>
    <property type="match status" value="2"/>
</dbReference>
<dbReference type="EMBL" id="QICN01000012">
    <property type="protein sequence ID" value="PXV64578.1"/>
    <property type="molecule type" value="Genomic_DNA"/>
</dbReference>
<feature type="transmembrane region" description="Helical" evidence="1">
    <location>
        <begin position="472"/>
        <end position="492"/>
    </location>
</feature>
<proteinExistence type="predicted"/>
<dbReference type="GO" id="GO:0042910">
    <property type="term" value="F:xenobiotic transmembrane transporter activity"/>
    <property type="evidence" value="ECO:0007669"/>
    <property type="project" value="TreeGrafter"/>
</dbReference>
<protein>
    <submittedName>
        <fullName evidence="2">HAE1 family hydrophobic/amphiphilic exporter-1</fullName>
    </submittedName>
</protein>
<gene>
    <name evidence="2" type="ORF">C8D93_11228</name>
</gene>
<dbReference type="GO" id="GO:0005886">
    <property type="term" value="C:plasma membrane"/>
    <property type="evidence" value="ECO:0007669"/>
    <property type="project" value="TreeGrafter"/>
</dbReference>
<keyword evidence="1" id="KW-0812">Transmembrane</keyword>
<organism evidence="2 3">
    <name type="scientific">Sinimarinibacterium flocculans</name>
    <dbReference type="NCBI Taxonomy" id="985250"/>
    <lineage>
        <taxon>Bacteria</taxon>
        <taxon>Pseudomonadati</taxon>
        <taxon>Pseudomonadota</taxon>
        <taxon>Gammaproteobacteria</taxon>
        <taxon>Nevskiales</taxon>
        <taxon>Nevskiaceae</taxon>
        <taxon>Sinimarinibacterium</taxon>
    </lineage>
</organism>
<dbReference type="InterPro" id="IPR027463">
    <property type="entry name" value="AcrB_DN_DC_subdom"/>
</dbReference>
<dbReference type="Gene3D" id="1.20.1640.10">
    <property type="entry name" value="Multidrug efflux transporter AcrB transmembrane domain"/>
    <property type="match status" value="2"/>
</dbReference>
<dbReference type="AlphaFoldDB" id="A0A318EB56"/>
<feature type="transmembrane region" description="Helical" evidence="1">
    <location>
        <begin position="941"/>
        <end position="961"/>
    </location>
</feature>
<dbReference type="Gene3D" id="3.30.70.1430">
    <property type="entry name" value="Multidrug efflux transporter AcrB pore domain"/>
    <property type="match status" value="2"/>
</dbReference>
<name>A0A318EB56_9GAMM</name>
<evidence type="ECO:0000313" key="3">
    <source>
        <dbReference type="Proteomes" id="UP000248330"/>
    </source>
</evidence>
<dbReference type="Gene3D" id="3.30.70.1440">
    <property type="entry name" value="Multidrug efflux transporter AcrB pore domain"/>
    <property type="match status" value="1"/>
</dbReference>
<dbReference type="Gene3D" id="3.30.70.1320">
    <property type="entry name" value="Multidrug efflux transporter AcrB pore domain like"/>
    <property type="match status" value="1"/>
</dbReference>
<feature type="transmembrane region" description="Helical" evidence="1">
    <location>
        <begin position="368"/>
        <end position="388"/>
    </location>
</feature>
<feature type="transmembrane region" description="Helical" evidence="1">
    <location>
        <begin position="394"/>
        <end position="418"/>
    </location>
</feature>
<dbReference type="SUPFAM" id="SSF82693">
    <property type="entry name" value="Multidrug efflux transporter AcrB pore domain, PN1, PN2, PC1 and PC2 subdomains"/>
    <property type="match status" value="3"/>
</dbReference>
<feature type="transmembrane region" description="Helical" evidence="1">
    <location>
        <begin position="1013"/>
        <end position="1032"/>
    </location>
</feature>
<reference evidence="2 3" key="1">
    <citation type="submission" date="2018-04" db="EMBL/GenBank/DDBJ databases">
        <title>Genomic Encyclopedia of Type Strains, Phase IV (KMG-IV): sequencing the most valuable type-strain genomes for metagenomic binning, comparative biology and taxonomic classification.</title>
        <authorList>
            <person name="Goeker M."/>
        </authorList>
    </citation>
    <scope>NUCLEOTIDE SEQUENCE [LARGE SCALE GENOMIC DNA]</scope>
    <source>
        <strain evidence="2 3">DSM 104150</strain>
    </source>
</reference>
<feature type="transmembrane region" description="Helical" evidence="1">
    <location>
        <begin position="910"/>
        <end position="929"/>
    </location>
</feature>
<feature type="transmembrane region" description="Helical" evidence="1">
    <location>
        <begin position="439"/>
        <end position="460"/>
    </location>
</feature>
<feature type="transmembrane region" description="Helical" evidence="1">
    <location>
        <begin position="342"/>
        <end position="361"/>
    </location>
</feature>
<dbReference type="Proteomes" id="UP000248330">
    <property type="component" value="Unassembled WGS sequence"/>
</dbReference>
<dbReference type="RefSeq" id="WP_110266582.1">
    <property type="nucleotide sequence ID" value="NZ_CAKZQT010000005.1"/>
</dbReference>
<comment type="caution">
    <text evidence="2">The sequence shown here is derived from an EMBL/GenBank/DDBJ whole genome shotgun (WGS) entry which is preliminary data.</text>
</comment>
<dbReference type="PANTHER" id="PTHR32063:SF0">
    <property type="entry name" value="SWARMING MOTILITY PROTEIN SWRC"/>
    <property type="match status" value="1"/>
</dbReference>
<keyword evidence="1" id="KW-0472">Membrane</keyword>
<dbReference type="OrthoDB" id="5287122at2"/>
<feature type="transmembrane region" description="Helical" evidence="1">
    <location>
        <begin position="967"/>
        <end position="992"/>
    </location>
</feature>
<feature type="transmembrane region" description="Helical" evidence="1">
    <location>
        <begin position="523"/>
        <end position="540"/>
    </location>
</feature>
<dbReference type="InterPro" id="IPR001036">
    <property type="entry name" value="Acrflvin-R"/>
</dbReference>
<feature type="transmembrane region" description="Helical" evidence="1">
    <location>
        <begin position="586"/>
        <end position="604"/>
    </location>
</feature>
<sequence length="1086" mass="118053">MKWIEFCTRRPVAISMLTFAVLLFGMVSQSRLELTLLPDLSYPTLTIRTELPGAAPEEIETLLSKPIEEAVGIIRNVRQVRSVSLAERSDVTLEFNWGTAMDFAVLDVREKLDALELPKESQRPIVLRFDPSQDPIMRYGLALKAGGGEARRTADEAALKRLRRIAEDLVQKPLEGVDGVAAVKIAGGLEDEVQVLVDLGKLAQFQLTTEQVEERLRAENANISGGRVEQGASSYLVRTLNQFKSLDEIRETILVARAERSIYLRDVAEVRAGFKEREAIIRVDGHEAVEISMYKEGDGNTVSIVDRIKARVGQFGRQLPPDVEMKPLYDQSVFIRQAIDEVVYAAIEGGLLAILILYLFLRNAWTTAIVAIAIPISVVATFNVMYGAGLSLNIMSLGGIALAIGMLVDDTIVVLENIHRAHERGLPLAEAAVTGASQVAGAVTASTLTTVAVFFPMVFVEGIAGQLFADQALVVTGALIFSLVVSLTLVPMMASRAARARPVVPANAVVGDRGRLRRRLSQTRYAAFESLPALLLWPFVQLFRVIGLALGLLLRPLAAVWQRAFAALERRYVPLLDWSLDHRLPVLLTATLLFGLALFTLPRIGVELIPPFNQGEFRAEVQLPPGAPLERTDAALQEVARKLDANDEVSAWLAASYTVAGTGNRLDANPETGGENFGTVNIVLKPEAFSNEGALIAELSRHLDVLPGASYRYARPALFTLKTPLEIEIAGYDLDQLERISESLRRRLLASERFTEVETTLVPGHPEIQVLFDQERAAQLGLDTAVLAARVAGVVRGSVATRFRIGDREIDVLVRGAERQRANLDDIRNLVVNPDSPQPVRLSSIADVRLQSGPSEIRRVDQQRVIIVSANLAYGNLGEGIGEIEVMLAQTPLPSGLSTRIAGQSEEMEVSFRSLTLALALAIFLVYLVMASQFESLVHPFVILFTIPLAAIGAIFALYLTGSVINVVALIGMIVLAGIVVKNGIVLIDLVNRLRAEGQALRPAMIEAGRSRLRPIVMTTLTTVLGLLPMALSGAEGAEVRQPMAITVIGGLLVSTLLTLVVIPVVYTLVQRDADAVDSPAPEPLP</sequence>
<dbReference type="PANTHER" id="PTHR32063">
    <property type="match status" value="1"/>
</dbReference>
<dbReference type="SUPFAM" id="SSF82714">
    <property type="entry name" value="Multidrug efflux transporter AcrB TolC docking domain, DN and DC subdomains"/>
    <property type="match status" value="2"/>
</dbReference>
<dbReference type="SUPFAM" id="SSF82866">
    <property type="entry name" value="Multidrug efflux transporter AcrB transmembrane domain"/>
    <property type="match status" value="2"/>
</dbReference>
<accession>A0A318EB56</accession>
<keyword evidence="3" id="KW-1185">Reference proteome</keyword>
<dbReference type="PRINTS" id="PR00702">
    <property type="entry name" value="ACRIFLAVINRP"/>
</dbReference>
<evidence type="ECO:0000256" key="1">
    <source>
        <dbReference type="SAM" id="Phobius"/>
    </source>
</evidence>
<dbReference type="Pfam" id="PF00873">
    <property type="entry name" value="ACR_tran"/>
    <property type="match status" value="1"/>
</dbReference>
<evidence type="ECO:0000313" key="2">
    <source>
        <dbReference type="EMBL" id="PXV64578.1"/>
    </source>
</evidence>
<keyword evidence="1" id="KW-1133">Transmembrane helix</keyword>